<gene>
    <name evidence="10" type="primary">nnrE</name>
    <name evidence="12" type="ORF">FD07_GL000724</name>
</gene>
<evidence type="ECO:0000256" key="2">
    <source>
        <dbReference type="ARBA" id="ARBA00000909"/>
    </source>
</evidence>
<dbReference type="PROSITE" id="PS51385">
    <property type="entry name" value="YJEF_N"/>
    <property type="match status" value="1"/>
</dbReference>
<keyword evidence="8 10" id="KW-0520">NAD</keyword>
<evidence type="ECO:0000256" key="3">
    <source>
        <dbReference type="ARBA" id="ARBA00012228"/>
    </source>
</evidence>
<evidence type="ECO:0000256" key="5">
    <source>
        <dbReference type="ARBA" id="ARBA00022741"/>
    </source>
</evidence>
<dbReference type="Pfam" id="PF03853">
    <property type="entry name" value="YjeF_N"/>
    <property type="match status" value="1"/>
</dbReference>
<dbReference type="EMBL" id="AZCZ01000002">
    <property type="protein sequence ID" value="KRK39550.1"/>
    <property type="molecule type" value="Genomic_DNA"/>
</dbReference>
<dbReference type="RefSeq" id="WP_027825942.1">
    <property type="nucleotide sequence ID" value="NZ_AZCZ01000002.1"/>
</dbReference>
<comment type="catalytic activity">
    <reaction evidence="2 10">
        <text>(6R)-NADPHX = (6S)-NADPHX</text>
        <dbReference type="Rhea" id="RHEA:32227"/>
        <dbReference type="ChEBI" id="CHEBI:64076"/>
        <dbReference type="ChEBI" id="CHEBI:64077"/>
        <dbReference type="EC" id="5.1.99.6"/>
    </reaction>
</comment>
<dbReference type="NCBIfam" id="TIGR00197">
    <property type="entry name" value="yjeF_nterm"/>
    <property type="match status" value="1"/>
</dbReference>
<accession>A0A0R1GZB9</accession>
<dbReference type="STRING" id="357278.IV61_GL001665"/>
<feature type="domain" description="YjeF N-terminal" evidence="11">
    <location>
        <begin position="11"/>
        <end position="212"/>
    </location>
</feature>
<feature type="binding site" evidence="10">
    <location>
        <position position="122"/>
    </location>
    <ligand>
        <name>K(+)</name>
        <dbReference type="ChEBI" id="CHEBI:29103"/>
    </ligand>
</feature>
<comment type="cofactor">
    <cofactor evidence="10">
        <name>K(+)</name>
        <dbReference type="ChEBI" id="CHEBI:29103"/>
    </cofactor>
    <text evidence="10">Binds 1 potassium ion per subunit.</text>
</comment>
<dbReference type="PATRIC" id="fig|1267003.4.peg.772"/>
<dbReference type="InterPro" id="IPR036652">
    <property type="entry name" value="YjeF_N_dom_sf"/>
</dbReference>
<organism evidence="12 13">
    <name type="scientific">Levilactobacillus parabrevis ATCC 53295</name>
    <dbReference type="NCBI Taxonomy" id="1267003"/>
    <lineage>
        <taxon>Bacteria</taxon>
        <taxon>Bacillati</taxon>
        <taxon>Bacillota</taxon>
        <taxon>Bacilli</taxon>
        <taxon>Lactobacillales</taxon>
        <taxon>Lactobacillaceae</taxon>
        <taxon>Levilactobacillus</taxon>
    </lineage>
</organism>
<dbReference type="InterPro" id="IPR032976">
    <property type="entry name" value="YJEFN_prot_NAXE-like"/>
</dbReference>
<name>A0A0R1GZB9_9LACO</name>
<dbReference type="InterPro" id="IPR004443">
    <property type="entry name" value="YjeF_N_dom"/>
</dbReference>
<reference evidence="12 13" key="1">
    <citation type="journal article" date="2015" name="Genome Announc.">
        <title>Expanding the biotechnology potential of lactobacilli through comparative genomics of 213 strains and associated genera.</title>
        <authorList>
            <person name="Sun Z."/>
            <person name="Harris H.M."/>
            <person name="McCann A."/>
            <person name="Guo C."/>
            <person name="Argimon S."/>
            <person name="Zhang W."/>
            <person name="Yang X."/>
            <person name="Jeffery I.B."/>
            <person name="Cooney J.C."/>
            <person name="Kagawa T.F."/>
            <person name="Liu W."/>
            <person name="Song Y."/>
            <person name="Salvetti E."/>
            <person name="Wrobel A."/>
            <person name="Rasinkangas P."/>
            <person name="Parkhill J."/>
            <person name="Rea M.C."/>
            <person name="O'Sullivan O."/>
            <person name="Ritari J."/>
            <person name="Douillard F.P."/>
            <person name="Paul Ross R."/>
            <person name="Yang R."/>
            <person name="Briner A.E."/>
            <person name="Felis G.E."/>
            <person name="de Vos W.M."/>
            <person name="Barrangou R."/>
            <person name="Klaenhammer T.R."/>
            <person name="Caufield P.W."/>
            <person name="Cui Y."/>
            <person name="Zhang H."/>
            <person name="O'Toole P.W."/>
        </authorList>
    </citation>
    <scope>NUCLEOTIDE SEQUENCE [LARGE SCALE GENOMIC DNA]</scope>
    <source>
        <strain evidence="12 13">ATCC 53295</strain>
    </source>
</reference>
<comment type="caution">
    <text evidence="10">Lacks conserved residue(s) required for the propagation of feature annotation.</text>
</comment>
<dbReference type="PANTHER" id="PTHR13232">
    <property type="entry name" value="NAD(P)H-HYDRATE EPIMERASE"/>
    <property type="match status" value="1"/>
</dbReference>
<proteinExistence type="inferred from homology"/>
<feature type="binding site" evidence="10">
    <location>
        <position position="155"/>
    </location>
    <ligand>
        <name>(6S)-NADPHX</name>
        <dbReference type="ChEBI" id="CHEBI:64076"/>
    </ligand>
</feature>
<dbReference type="GO" id="GO:0052856">
    <property type="term" value="F:NAD(P)HX epimerase activity"/>
    <property type="evidence" value="ECO:0007669"/>
    <property type="project" value="UniProtKB-UniRule"/>
</dbReference>
<evidence type="ECO:0000256" key="6">
    <source>
        <dbReference type="ARBA" id="ARBA00022857"/>
    </source>
</evidence>
<comment type="catalytic activity">
    <reaction evidence="1 10">
        <text>(6R)-NADHX = (6S)-NADHX</text>
        <dbReference type="Rhea" id="RHEA:32215"/>
        <dbReference type="ChEBI" id="CHEBI:64074"/>
        <dbReference type="ChEBI" id="CHEBI:64075"/>
        <dbReference type="EC" id="5.1.99.6"/>
    </reaction>
</comment>
<evidence type="ECO:0000256" key="9">
    <source>
        <dbReference type="ARBA" id="ARBA00023235"/>
    </source>
</evidence>
<comment type="similarity">
    <text evidence="10">Belongs to the NnrE/AIBP family.</text>
</comment>
<dbReference type="EC" id="5.1.99.6" evidence="3 10"/>
<evidence type="ECO:0000256" key="7">
    <source>
        <dbReference type="ARBA" id="ARBA00022958"/>
    </source>
</evidence>
<feature type="binding site" evidence="10">
    <location>
        <begin position="59"/>
        <end position="63"/>
    </location>
    <ligand>
        <name>(6S)-NADPHX</name>
        <dbReference type="ChEBI" id="CHEBI:64076"/>
    </ligand>
</feature>
<evidence type="ECO:0000256" key="10">
    <source>
        <dbReference type="HAMAP-Rule" id="MF_01966"/>
    </source>
</evidence>
<dbReference type="SUPFAM" id="SSF64153">
    <property type="entry name" value="YjeF N-terminal domain-like"/>
    <property type="match status" value="1"/>
</dbReference>
<keyword evidence="4 10" id="KW-0479">Metal-binding</keyword>
<comment type="function">
    <text evidence="10">Catalyzes the epimerization of the S- and R-forms of NAD(P)HX, a damaged form of NAD(P)H that is a result of enzymatic or heat-dependent hydration. This is a prerequisite for the S-specific NAD(P)H-hydrate dehydratase to allow the repair of both epimers of NAD(P)HX.</text>
</comment>
<dbReference type="GO" id="GO:0000166">
    <property type="term" value="F:nucleotide binding"/>
    <property type="evidence" value="ECO:0007669"/>
    <property type="project" value="UniProtKB-KW"/>
</dbReference>
<dbReference type="AlphaFoldDB" id="A0A0R1GZB9"/>
<protein>
    <recommendedName>
        <fullName evidence="3 10">NAD(P)H-hydrate epimerase</fullName>
        <ecNumber evidence="3 10">5.1.99.6</ecNumber>
    </recommendedName>
    <alternativeName>
        <fullName evidence="10">NAD(P)HX epimerase</fullName>
    </alternativeName>
</protein>
<dbReference type="HAMAP" id="MF_01966">
    <property type="entry name" value="NADHX_epimerase"/>
    <property type="match status" value="1"/>
</dbReference>
<feature type="binding site" evidence="10">
    <location>
        <position position="158"/>
    </location>
    <ligand>
        <name>K(+)</name>
        <dbReference type="ChEBI" id="CHEBI:29103"/>
    </ligand>
</feature>
<sequence length="216" mass="22845">MMSKAITIAEAQRYDAHTINEIGIPALVLMERAALATFNNLLNDDFDLSRVVVVAATGNNGGDGIAVARLLHIRGIDVEIYLLGDPAKATPQTSQQLKIANYYHIPFTTDLNHVVNATLIVDAIFGVGLSRDITGKFADAINAINAADAKTVAIDVPSGINADTGEVMGVAVVADSTTTMAYNKIGLLTITGKQHSGTVHVADIGIYAQDHLEHAR</sequence>
<dbReference type="GO" id="GO:0046872">
    <property type="term" value="F:metal ion binding"/>
    <property type="evidence" value="ECO:0007669"/>
    <property type="project" value="UniProtKB-KW"/>
</dbReference>
<keyword evidence="9 10" id="KW-0413">Isomerase</keyword>
<evidence type="ECO:0000313" key="12">
    <source>
        <dbReference type="EMBL" id="KRK39550.1"/>
    </source>
</evidence>
<dbReference type="eggNOG" id="COG0062">
    <property type="taxonomic scope" value="Bacteria"/>
</dbReference>
<comment type="caution">
    <text evidence="12">The sequence shown here is derived from an EMBL/GenBank/DDBJ whole genome shotgun (WGS) entry which is preliminary data.</text>
</comment>
<feature type="binding site" evidence="10">
    <location>
        <position position="60"/>
    </location>
    <ligand>
        <name>K(+)</name>
        <dbReference type="ChEBI" id="CHEBI:29103"/>
    </ligand>
</feature>
<keyword evidence="6 10" id="KW-0521">NADP</keyword>
<evidence type="ECO:0000256" key="1">
    <source>
        <dbReference type="ARBA" id="ARBA00000013"/>
    </source>
</evidence>
<feature type="binding site" evidence="10">
    <location>
        <begin position="126"/>
        <end position="132"/>
    </location>
    <ligand>
        <name>(6S)-NADPHX</name>
        <dbReference type="ChEBI" id="CHEBI:64076"/>
    </ligand>
</feature>
<dbReference type="Proteomes" id="UP000051176">
    <property type="component" value="Unassembled WGS sequence"/>
</dbReference>
<evidence type="ECO:0000256" key="4">
    <source>
        <dbReference type="ARBA" id="ARBA00022723"/>
    </source>
</evidence>
<dbReference type="Gene3D" id="3.40.50.10260">
    <property type="entry name" value="YjeF N-terminal domain"/>
    <property type="match status" value="1"/>
</dbReference>
<evidence type="ECO:0000259" key="11">
    <source>
        <dbReference type="PROSITE" id="PS51385"/>
    </source>
</evidence>
<dbReference type="PANTHER" id="PTHR13232:SF10">
    <property type="entry name" value="NAD(P)H-HYDRATE EPIMERASE"/>
    <property type="match status" value="1"/>
</dbReference>
<keyword evidence="7 10" id="KW-0630">Potassium</keyword>
<evidence type="ECO:0000256" key="8">
    <source>
        <dbReference type="ARBA" id="ARBA00023027"/>
    </source>
</evidence>
<keyword evidence="5 10" id="KW-0547">Nucleotide-binding</keyword>
<keyword evidence="13" id="KW-1185">Reference proteome</keyword>
<evidence type="ECO:0000313" key="13">
    <source>
        <dbReference type="Proteomes" id="UP000051176"/>
    </source>
</evidence>